<protein>
    <recommendedName>
        <fullName evidence="9 26">Epithelial membrane protein 2</fullName>
    </recommendedName>
</protein>
<sequence length="603" mass="69544">MEFLGTSQTASYCGPRKGGGLAALPPAAQSPVIHECYQPYHLPGYRYLNSWRPSLFYKISTAQTCPDECRSSPLRPPTILPALRSALFCRYSTHDWDQSNQLQLRGAEASRLWAGRLTGDSMRLMQDKDQLTRQMQEGTSRNLGQRLTDIGFWKSELCYEHDRLLTENRSMETVKRRLECGAQELDCPLQVALECLYHREKRIGIDLVHDSVEKNLIREVDLLKCCQERMRQLAQRIDIQMRDNRDAQHALERDLEDKNSAECIDEQCFNLRNTSDCISFFHGVEKCDGTVSVPETWAKFSNDNIRHSQNMRANSIRLREEAEHLFENLSDQLWKQFTDTNLAFNARISEETDVKNKLQTQLAKTLQEIFQAENTIMLLERAIVAKECPLKVAQTRLACRTRRPNVELCRDIPQFNRQRRRQRPAFLVTLAARPATMLVLLAFIIIFHITSAALLFVATIDNAWWVGEDFSADVWRVCTNSTNCTDISERFEGYSTLQAVQATMILSTILCCIAFLIFLLQLFRLKQGERFVLTSIIQLMSCLCVMIAAAIYTDRRQDLHHSNPEFYSLTSEGRYGYAFILAWVAFAFTFVSGLMYLILRKRK</sequence>
<proteinExistence type="inferred from homology"/>
<evidence type="ECO:0000256" key="18">
    <source>
        <dbReference type="ARBA" id="ARBA00023069"/>
    </source>
</evidence>
<keyword evidence="29" id="KW-1185">Reference proteome</keyword>
<dbReference type="InterPro" id="IPR048256">
    <property type="entry name" value="Tektin-like"/>
</dbReference>
<dbReference type="PRINTS" id="PR01453">
    <property type="entry name" value="EPMEMFAMILY"/>
</dbReference>
<comment type="subunit">
    <text evidence="25">Microtubule inner protein component of sperm flagellar doublet microtubules. Interacts with TEKT3.</text>
</comment>
<evidence type="ECO:0000256" key="15">
    <source>
        <dbReference type="ARBA" id="ARBA00022989"/>
    </source>
</evidence>
<dbReference type="GO" id="GO:0060294">
    <property type="term" value="P:cilium movement involved in cell motility"/>
    <property type="evidence" value="ECO:0007669"/>
    <property type="project" value="InterPro"/>
</dbReference>
<keyword evidence="10" id="KW-1003">Cell membrane</keyword>
<keyword evidence="21" id="KW-0539">Nucleus</keyword>
<evidence type="ECO:0000256" key="13">
    <source>
        <dbReference type="ARBA" id="ARBA00022843"/>
    </source>
</evidence>
<keyword evidence="19 26" id="KW-0472">Membrane</keyword>
<dbReference type="Pfam" id="PF03148">
    <property type="entry name" value="Tektin"/>
    <property type="match status" value="1"/>
</dbReference>
<feature type="transmembrane region" description="Helical" evidence="26">
    <location>
        <begin position="531"/>
        <end position="552"/>
    </location>
</feature>
<evidence type="ECO:0000256" key="16">
    <source>
        <dbReference type="ARBA" id="ARBA00023034"/>
    </source>
</evidence>
<evidence type="ECO:0000256" key="1">
    <source>
        <dbReference type="ARBA" id="ARBA00004123"/>
    </source>
</evidence>
<dbReference type="PRINTS" id="PR01455">
    <property type="entry name" value="EPMEMPROT2"/>
</dbReference>
<comment type="similarity">
    <text evidence="7 26">Belongs to the PMP-22/EMP/MP20 family.</text>
</comment>
<feature type="transmembrane region" description="Helical" evidence="26">
    <location>
        <begin position="499"/>
        <end position="519"/>
    </location>
</feature>
<comment type="subcellular location">
    <subcellularLocation>
        <location evidence="2">Apical cell membrane</location>
    </subcellularLocation>
    <subcellularLocation>
        <location evidence="5">Cytoplasm</location>
        <location evidence="5">Cytoskeleton</location>
        <location evidence="5">Flagellum axoneme</location>
    </subcellularLocation>
    <subcellularLocation>
        <location evidence="4">Cytoplasm</location>
        <location evidence="4">Perinuclear region</location>
    </subcellularLocation>
    <subcellularLocation>
        <location evidence="6">Golgi apparatus membrane</location>
        <topology evidence="6">Multi-pass membrane protein</topology>
    </subcellularLocation>
    <subcellularLocation>
        <location evidence="3">Membrane raft</location>
    </subcellularLocation>
    <subcellularLocation>
        <location evidence="26">Membrane</location>
        <topology evidence="26">Multi-pass membrane protein</topology>
    </subcellularLocation>
    <subcellularLocation>
        <location evidence="1">Nucleus</location>
    </subcellularLocation>
</comment>
<evidence type="ECO:0000256" key="23">
    <source>
        <dbReference type="ARBA" id="ARBA00046061"/>
    </source>
</evidence>
<evidence type="ECO:0000256" key="14">
    <source>
        <dbReference type="ARBA" id="ARBA00022846"/>
    </source>
</evidence>
<dbReference type="AlphaFoldDB" id="A0AA41N8P0"/>
<dbReference type="GO" id="GO:0048471">
    <property type="term" value="C:perinuclear region of cytoplasm"/>
    <property type="evidence" value="ECO:0007669"/>
    <property type="project" value="UniProtKB-SubCell"/>
</dbReference>
<evidence type="ECO:0000256" key="17">
    <source>
        <dbReference type="ARBA" id="ARBA00023054"/>
    </source>
</evidence>
<dbReference type="GO" id="GO:0016324">
    <property type="term" value="C:apical plasma membrane"/>
    <property type="evidence" value="ECO:0007669"/>
    <property type="project" value="UniProtKB-SubCell"/>
</dbReference>
<keyword evidence="18" id="KW-0969">Cilium</keyword>
<organism evidence="28 29">
    <name type="scientific">Sciurus carolinensis</name>
    <name type="common">Eastern gray squirrel</name>
    <dbReference type="NCBI Taxonomy" id="30640"/>
    <lineage>
        <taxon>Eukaryota</taxon>
        <taxon>Metazoa</taxon>
        <taxon>Chordata</taxon>
        <taxon>Craniata</taxon>
        <taxon>Vertebrata</taxon>
        <taxon>Euteleostomi</taxon>
        <taxon>Mammalia</taxon>
        <taxon>Eutheria</taxon>
        <taxon>Euarchontoglires</taxon>
        <taxon>Glires</taxon>
        <taxon>Rodentia</taxon>
        <taxon>Sciuromorpha</taxon>
        <taxon>Sciuridae</taxon>
        <taxon>Sciurinae</taxon>
        <taxon>Sciurini</taxon>
        <taxon>Sciurus</taxon>
    </lineage>
</organism>
<dbReference type="Pfam" id="PF00822">
    <property type="entry name" value="PMP22_Claudin"/>
    <property type="match status" value="1"/>
</dbReference>
<feature type="coiled-coil region" evidence="27">
    <location>
        <begin position="348"/>
        <end position="382"/>
    </location>
</feature>
<dbReference type="PANTHER" id="PTHR19960">
    <property type="entry name" value="TEKTIN"/>
    <property type="match status" value="1"/>
</dbReference>
<dbReference type="FunFam" id="1.20.140.150:FF:000023">
    <property type="entry name" value="Epithelial membrane protein 2"/>
    <property type="match status" value="1"/>
</dbReference>
<dbReference type="PROSITE" id="PS01222">
    <property type="entry name" value="PMP22_2"/>
    <property type="match status" value="1"/>
</dbReference>
<evidence type="ECO:0000256" key="21">
    <source>
        <dbReference type="ARBA" id="ARBA00023242"/>
    </source>
</evidence>
<keyword evidence="22" id="KW-0966">Cell projection</keyword>
<dbReference type="PANTHER" id="PTHR19960:SF23">
    <property type="entry name" value="TEKTIN-5"/>
    <property type="match status" value="1"/>
</dbReference>
<feature type="transmembrane region" description="Helical" evidence="26">
    <location>
        <begin position="575"/>
        <end position="599"/>
    </location>
</feature>
<dbReference type="EMBL" id="JAATJV010402799">
    <property type="protein sequence ID" value="MBZ3885816.1"/>
    <property type="molecule type" value="Genomic_DNA"/>
</dbReference>
<evidence type="ECO:0000256" key="9">
    <source>
        <dbReference type="ARBA" id="ARBA00013552"/>
    </source>
</evidence>
<dbReference type="GO" id="GO:0060271">
    <property type="term" value="P:cilium assembly"/>
    <property type="evidence" value="ECO:0007669"/>
    <property type="project" value="TreeGrafter"/>
</dbReference>
<evidence type="ECO:0000256" key="3">
    <source>
        <dbReference type="ARBA" id="ARBA00004285"/>
    </source>
</evidence>
<evidence type="ECO:0000256" key="27">
    <source>
        <dbReference type="SAM" id="Coils"/>
    </source>
</evidence>
<keyword evidence="15 26" id="KW-1133">Transmembrane helix</keyword>
<keyword evidence="16" id="KW-0333">Golgi apparatus</keyword>
<keyword evidence="20" id="KW-0206">Cytoskeleton</keyword>
<evidence type="ECO:0000256" key="22">
    <source>
        <dbReference type="ARBA" id="ARBA00023273"/>
    </source>
</evidence>
<accession>A0AA41N8P0</accession>
<dbReference type="GO" id="GO:0000139">
    <property type="term" value="C:Golgi membrane"/>
    <property type="evidence" value="ECO:0007669"/>
    <property type="project" value="UniProtKB-SubCell"/>
</dbReference>
<dbReference type="GO" id="GO:0005634">
    <property type="term" value="C:nucleus"/>
    <property type="evidence" value="ECO:0007669"/>
    <property type="project" value="UniProtKB-SubCell"/>
</dbReference>
<dbReference type="Proteomes" id="UP001166674">
    <property type="component" value="Unassembled WGS sequence"/>
</dbReference>
<evidence type="ECO:0000256" key="11">
    <source>
        <dbReference type="ARBA" id="ARBA00022490"/>
    </source>
</evidence>
<comment type="similarity">
    <text evidence="8">Belongs to the tektin family.</text>
</comment>
<evidence type="ECO:0000256" key="7">
    <source>
        <dbReference type="ARBA" id="ARBA00006864"/>
    </source>
</evidence>
<evidence type="ECO:0000256" key="5">
    <source>
        <dbReference type="ARBA" id="ARBA00004611"/>
    </source>
</evidence>
<evidence type="ECO:0000256" key="6">
    <source>
        <dbReference type="ARBA" id="ARBA00004653"/>
    </source>
</evidence>
<comment type="subunit">
    <text evidence="24">Interacts with PTK2; regulates PTK2 activation and localization. Interacts with ITGB3; regulates the levels of the heterodimer ITGA5-ITGB3 integrin surface expression. Interacts with P2RX7 (via C-terminus). Interacts with ITGB1; the interaction may be direct or indirect and ITGB1 has a heterodimer form.</text>
</comment>
<gene>
    <name evidence="28" type="ORF">SUZIE_184840</name>
</gene>
<dbReference type="InterPro" id="IPR000435">
    <property type="entry name" value="Tektins"/>
</dbReference>
<evidence type="ECO:0000256" key="8">
    <source>
        <dbReference type="ARBA" id="ARBA00007209"/>
    </source>
</evidence>
<evidence type="ECO:0000256" key="2">
    <source>
        <dbReference type="ARBA" id="ARBA00004221"/>
    </source>
</evidence>
<comment type="function">
    <text evidence="23">Sperm-specific microtubule inner protein (MIP) part of the dynein-decorated doublet microtubules (DMTs) in flagellar axoneme. Forms an extensive interaction network in different conformations that reinforces the helix bundle composed by other tektin proteins (TEKT1 to TEKT4) and MIPs to anchor the tektin bundle onto the tubulin wall of A-tubule of the sperm flagellum.</text>
</comment>
<dbReference type="GO" id="GO:0036126">
    <property type="term" value="C:sperm flagellum"/>
    <property type="evidence" value="ECO:0007669"/>
    <property type="project" value="TreeGrafter"/>
</dbReference>
<feature type="transmembrane region" description="Helical" evidence="26">
    <location>
        <begin position="425"/>
        <end position="458"/>
    </location>
</feature>
<keyword evidence="17 27" id="KW-0175">Coiled coil</keyword>
<keyword evidence="14" id="KW-0282">Flagellum</keyword>
<evidence type="ECO:0000256" key="20">
    <source>
        <dbReference type="ARBA" id="ARBA00023212"/>
    </source>
</evidence>
<evidence type="ECO:0000256" key="24">
    <source>
        <dbReference type="ARBA" id="ARBA00046690"/>
    </source>
</evidence>
<evidence type="ECO:0000256" key="19">
    <source>
        <dbReference type="ARBA" id="ARBA00023136"/>
    </source>
</evidence>
<evidence type="ECO:0000313" key="29">
    <source>
        <dbReference type="Proteomes" id="UP001166674"/>
    </source>
</evidence>
<keyword evidence="11" id="KW-0963">Cytoplasm</keyword>
<keyword evidence="12 26" id="KW-0812">Transmembrane</keyword>
<evidence type="ECO:0000256" key="12">
    <source>
        <dbReference type="ARBA" id="ARBA00022692"/>
    </source>
</evidence>
<comment type="caution">
    <text evidence="28">The sequence shown here is derived from an EMBL/GenBank/DDBJ whole genome shotgun (WGS) entry which is preliminary data.</text>
</comment>
<evidence type="ECO:0000256" key="25">
    <source>
        <dbReference type="ARBA" id="ARBA00047089"/>
    </source>
</evidence>
<dbReference type="GO" id="GO:0045121">
    <property type="term" value="C:membrane raft"/>
    <property type="evidence" value="ECO:0007669"/>
    <property type="project" value="UniProtKB-SubCell"/>
</dbReference>
<dbReference type="PROSITE" id="PS01221">
    <property type="entry name" value="PMP22_1"/>
    <property type="match status" value="1"/>
</dbReference>
<evidence type="ECO:0000256" key="26">
    <source>
        <dbReference type="RuleBase" id="RU363088"/>
    </source>
</evidence>
<dbReference type="GO" id="GO:0015630">
    <property type="term" value="C:microtubule cytoskeleton"/>
    <property type="evidence" value="ECO:0007669"/>
    <property type="project" value="TreeGrafter"/>
</dbReference>
<dbReference type="Gene3D" id="1.20.140.150">
    <property type="match status" value="1"/>
</dbReference>
<keyword evidence="13" id="KW-0832">Ubl conjugation</keyword>
<reference evidence="28" key="1">
    <citation type="submission" date="2020-03" db="EMBL/GenBank/DDBJ databases">
        <title>Studies in the Genomics of Life Span.</title>
        <authorList>
            <person name="Glass D."/>
        </authorList>
    </citation>
    <scope>NUCLEOTIDE SEQUENCE</scope>
    <source>
        <strain evidence="28">SUZIE</strain>
        <tissue evidence="28">Muscle</tissue>
    </source>
</reference>
<comment type="function">
    <text evidence="26">Functions as a key regulator of cell membrane composition by regulating proteins surface expression. Also, plays a role in regulation of processes including cell migration, cell proliferation, cell contraction and cell adhesion.</text>
</comment>
<evidence type="ECO:0000256" key="4">
    <source>
        <dbReference type="ARBA" id="ARBA00004556"/>
    </source>
</evidence>
<dbReference type="InterPro" id="IPR003933">
    <property type="entry name" value="EMP-2"/>
</dbReference>
<dbReference type="InterPro" id="IPR004032">
    <property type="entry name" value="PMP22_EMP_MP20"/>
</dbReference>
<evidence type="ECO:0000313" key="28">
    <source>
        <dbReference type="EMBL" id="MBZ3885816.1"/>
    </source>
</evidence>
<evidence type="ECO:0000256" key="10">
    <source>
        <dbReference type="ARBA" id="ARBA00022475"/>
    </source>
</evidence>
<name>A0AA41N8P0_SCICA</name>
<dbReference type="InterPro" id="IPR004031">
    <property type="entry name" value="PMP22/EMP/MP20/Claudin"/>
</dbReference>